<evidence type="ECO:0000313" key="2">
    <source>
        <dbReference type="EMBL" id="KKL17821.1"/>
    </source>
</evidence>
<comment type="caution">
    <text evidence="2">The sequence shown here is derived from an EMBL/GenBank/DDBJ whole genome shotgun (WGS) entry which is preliminary data.</text>
</comment>
<protein>
    <submittedName>
        <fullName evidence="2">Uncharacterized protein</fullName>
    </submittedName>
</protein>
<proteinExistence type="predicted"/>
<name>A0A0F9DJC5_9ZZZZ</name>
<reference evidence="2" key="1">
    <citation type="journal article" date="2015" name="Nature">
        <title>Complex archaea that bridge the gap between prokaryotes and eukaryotes.</title>
        <authorList>
            <person name="Spang A."/>
            <person name="Saw J.H."/>
            <person name="Jorgensen S.L."/>
            <person name="Zaremba-Niedzwiedzka K."/>
            <person name="Martijn J."/>
            <person name="Lind A.E."/>
            <person name="van Eijk R."/>
            <person name="Schleper C."/>
            <person name="Guy L."/>
            <person name="Ettema T.J."/>
        </authorList>
    </citation>
    <scope>NUCLEOTIDE SEQUENCE</scope>
</reference>
<accession>A0A0F9DJC5</accession>
<dbReference type="AlphaFoldDB" id="A0A0F9DJC5"/>
<sequence length="160" mass="17799">MEGQALHDKLREGLPEGADCLDDCPYCPDKPEKASKEGHVSDNAKVFDQETVDSLLDAARLKAADEARAEVADELTTAKEALTEKEEELTKATAEVESLKSANEEREETARIEELADERSEKVAEVTKFSEEQLEERKAGWAKLDEEEFDTVLADLKEVS</sequence>
<feature type="region of interest" description="Disordered" evidence="1">
    <location>
        <begin position="83"/>
        <end position="118"/>
    </location>
</feature>
<organism evidence="2">
    <name type="scientific">marine sediment metagenome</name>
    <dbReference type="NCBI Taxonomy" id="412755"/>
    <lineage>
        <taxon>unclassified sequences</taxon>
        <taxon>metagenomes</taxon>
        <taxon>ecological metagenomes</taxon>
    </lineage>
</organism>
<feature type="compositionally biased region" description="Basic and acidic residues" evidence="1">
    <location>
        <begin position="102"/>
        <end position="118"/>
    </location>
</feature>
<feature type="non-terminal residue" evidence="2">
    <location>
        <position position="160"/>
    </location>
</feature>
<gene>
    <name evidence="2" type="ORF">LCGC14_2481680</name>
</gene>
<evidence type="ECO:0000256" key="1">
    <source>
        <dbReference type="SAM" id="MobiDB-lite"/>
    </source>
</evidence>
<dbReference type="EMBL" id="LAZR01039108">
    <property type="protein sequence ID" value="KKL17821.1"/>
    <property type="molecule type" value="Genomic_DNA"/>
</dbReference>